<evidence type="ECO:0000256" key="3">
    <source>
        <dbReference type="ARBA" id="ARBA00022475"/>
    </source>
</evidence>
<evidence type="ECO:0000256" key="5">
    <source>
        <dbReference type="ARBA" id="ARBA00022989"/>
    </source>
</evidence>
<evidence type="ECO:0000256" key="6">
    <source>
        <dbReference type="ARBA" id="ARBA00023136"/>
    </source>
</evidence>
<accession>A0ABW7C6H1</accession>
<gene>
    <name evidence="9" type="ORF">VPK24_04080</name>
</gene>
<keyword evidence="6 7" id="KW-0472">Membrane</keyword>
<evidence type="ECO:0000256" key="4">
    <source>
        <dbReference type="ARBA" id="ARBA00022692"/>
    </source>
</evidence>
<dbReference type="InterPro" id="IPR032816">
    <property type="entry name" value="VTT_dom"/>
</dbReference>
<comment type="subcellular location">
    <subcellularLocation>
        <location evidence="1">Cell membrane</location>
        <topology evidence="1">Multi-pass membrane protein</topology>
    </subcellularLocation>
</comment>
<dbReference type="Proteomes" id="UP001604335">
    <property type="component" value="Unassembled WGS sequence"/>
</dbReference>
<keyword evidence="3" id="KW-1003">Cell membrane</keyword>
<reference evidence="10" key="1">
    <citation type="journal article" date="2024" name="Algal Res.">
        <title>Biochemical, toxicological and genomic investigation of a high-biomass producing Limnothrix strain isolated from Italian shallow drinking water reservoir.</title>
        <authorList>
            <person name="Simonazzi M."/>
            <person name="Shishido T.K."/>
            <person name="Delbaje E."/>
            <person name="Wahlsten M."/>
            <person name="Fewer D.P."/>
            <person name="Sivonen K."/>
            <person name="Pezzolesi L."/>
            <person name="Pistocchi R."/>
        </authorList>
    </citation>
    <scope>NUCLEOTIDE SEQUENCE [LARGE SCALE GENOMIC DNA]</scope>
    <source>
        <strain evidence="10">LRLZ20PSL1</strain>
    </source>
</reference>
<feature type="transmembrane region" description="Helical" evidence="7">
    <location>
        <begin position="174"/>
        <end position="195"/>
    </location>
</feature>
<evidence type="ECO:0000313" key="9">
    <source>
        <dbReference type="EMBL" id="MFG3816805.1"/>
    </source>
</evidence>
<dbReference type="EMBL" id="JAZAQF010000021">
    <property type="protein sequence ID" value="MFG3816805.1"/>
    <property type="molecule type" value="Genomic_DNA"/>
</dbReference>
<comment type="caution">
    <text evidence="9">The sequence shown here is derived from an EMBL/GenBank/DDBJ whole genome shotgun (WGS) entry which is preliminary data.</text>
</comment>
<evidence type="ECO:0000259" key="8">
    <source>
        <dbReference type="Pfam" id="PF09335"/>
    </source>
</evidence>
<name>A0ABW7C6H1_9CYAN</name>
<keyword evidence="5 7" id="KW-1133">Transmembrane helix</keyword>
<sequence>MKEWIVEIIGSLGYFGIGFLMFLENLFPPIPSELIMPLAGFTASQPNNNLELIPAIAAGVIGTVLGAYPWYYIGKLVNEERLERWADKYFKWIGISGEDVGKSKTWFQKHGAKAVFLGRMVPGIRTLISLPAGIEEMPIVPFTIYTTLGTIIWTAALTTLGYKLGSNYELVDEYLSPVSKIVLGILVLGFAAWLVKKNLDLRNKGNG</sequence>
<dbReference type="Pfam" id="PF09335">
    <property type="entry name" value="VTT_dom"/>
    <property type="match status" value="1"/>
</dbReference>
<dbReference type="PANTHER" id="PTHR42709:SF6">
    <property type="entry name" value="UNDECAPRENYL PHOSPHATE TRANSPORTER A"/>
    <property type="match status" value="1"/>
</dbReference>
<dbReference type="RefSeq" id="WP_099534685.1">
    <property type="nucleotide sequence ID" value="NZ_JAZAQF010000021.1"/>
</dbReference>
<organism evidence="9 10">
    <name type="scientific">Limnothrix redekei LRLZ20PSL1</name>
    <dbReference type="NCBI Taxonomy" id="3112953"/>
    <lineage>
        <taxon>Bacteria</taxon>
        <taxon>Bacillati</taxon>
        <taxon>Cyanobacteriota</taxon>
        <taxon>Cyanophyceae</taxon>
        <taxon>Pseudanabaenales</taxon>
        <taxon>Pseudanabaenaceae</taxon>
        <taxon>Limnothrix</taxon>
    </lineage>
</organism>
<feature type="transmembrane region" description="Helical" evidence="7">
    <location>
        <begin position="142"/>
        <end position="162"/>
    </location>
</feature>
<evidence type="ECO:0000256" key="7">
    <source>
        <dbReference type="SAM" id="Phobius"/>
    </source>
</evidence>
<dbReference type="PANTHER" id="PTHR42709">
    <property type="entry name" value="ALKALINE PHOSPHATASE LIKE PROTEIN"/>
    <property type="match status" value="1"/>
</dbReference>
<protein>
    <submittedName>
        <fullName evidence="9">DedA family protein</fullName>
    </submittedName>
</protein>
<evidence type="ECO:0000313" key="10">
    <source>
        <dbReference type="Proteomes" id="UP001604335"/>
    </source>
</evidence>
<dbReference type="InterPro" id="IPR051311">
    <property type="entry name" value="DedA_domain"/>
</dbReference>
<feature type="transmembrane region" description="Helical" evidence="7">
    <location>
        <begin position="52"/>
        <end position="73"/>
    </location>
</feature>
<feature type="domain" description="VTT" evidence="8">
    <location>
        <begin position="30"/>
        <end position="162"/>
    </location>
</feature>
<proteinExistence type="inferred from homology"/>
<keyword evidence="4 7" id="KW-0812">Transmembrane</keyword>
<comment type="similarity">
    <text evidence="2">Belongs to the DedA family.</text>
</comment>
<evidence type="ECO:0000256" key="1">
    <source>
        <dbReference type="ARBA" id="ARBA00004651"/>
    </source>
</evidence>
<evidence type="ECO:0000256" key="2">
    <source>
        <dbReference type="ARBA" id="ARBA00010792"/>
    </source>
</evidence>
<keyword evidence="10" id="KW-1185">Reference proteome</keyword>
<feature type="transmembrane region" description="Helical" evidence="7">
    <location>
        <begin position="12"/>
        <end position="32"/>
    </location>
</feature>